<protein>
    <recommendedName>
        <fullName evidence="3">Lipoprotein</fullName>
    </recommendedName>
</protein>
<evidence type="ECO:0000313" key="1">
    <source>
        <dbReference type="EMBL" id="AGC45351.1"/>
    </source>
</evidence>
<dbReference type="AlphaFoldDB" id="L7U8U4"/>
<dbReference type="PATRIC" id="fig|1278073.3.peg.4124"/>
<sequence>MRGLKRMRGGLLAGALALLGCQGEGPAVEAGSEAGQVTQGVLSSTCINVVPVMTGNTSPSGSVTASGVLYNDPTYVPWKAFDDSASFWLSAYNQTPAWLEYEFGGGKKRAARAYAIYFSNGSLTSRAPKSWKLEGWSGTTWVVLDTRNNQVNWAGNERREFTIASPAPYLTYRLTVSDDNDARPGIVTVSIDRLELIDCLSYDATPSAWTRLMGASDGISYVNDMAGDPGGRAYTTGVTTVGLGGQPLLGTTDSFLTMHYPDGNRVFHRQIGAPGAMTVGNAVARNRSFEEIYVAGSTNGSIQGTPKTGKRDAFLTRYRYTGVWGWTRQLGVAGAHTEAHGVSLDAANNAFMVGTTTGNLDGNTLVGIIDGFVAKYDATGSRLWTRQFGAAQGMVKPTRAVADDSGNVYVSGYTNSDLDGVTRTGNQDAFIIKYNGSGVKQWTRMLGVANTDVWAEGSMLDGAGNVYVTGFGAGGLDGLPNVTQGRKPYLVKFNPAGVKQWVWEHDSGAGAWARNGFADFDGIYVTGSAWGDVTSVTNTLASVAHTFLAKVDFDGNLQFIKQQGPGLYYEEPRAVYSTGVIVNEHGDIFLSGYVEGHFDAQVMQGDMDLFVLKLAP</sequence>
<evidence type="ECO:0000313" key="2">
    <source>
        <dbReference type="Proteomes" id="UP000011131"/>
    </source>
</evidence>
<dbReference type="InterPro" id="IPR052918">
    <property type="entry name" value="Motility_Chemotaxis_Reg"/>
</dbReference>
<name>L7U8U4_MYXSD</name>
<dbReference type="EMBL" id="CP004025">
    <property type="protein sequence ID" value="AGC45351.1"/>
    <property type="molecule type" value="Genomic_DNA"/>
</dbReference>
<dbReference type="eggNOG" id="COG1520">
    <property type="taxonomic scope" value="Bacteria"/>
</dbReference>
<evidence type="ECO:0008006" key="3">
    <source>
        <dbReference type="Google" id="ProtNLM"/>
    </source>
</evidence>
<dbReference type="Gene3D" id="2.60.120.260">
    <property type="entry name" value="Galactose-binding domain-like"/>
    <property type="match status" value="1"/>
</dbReference>
<keyword evidence="2" id="KW-1185">Reference proteome</keyword>
<accession>L7U8U4</accession>
<dbReference type="PANTHER" id="PTHR35580">
    <property type="entry name" value="CELL SURFACE GLYCOPROTEIN (S-LAYER PROTEIN)-LIKE PROTEIN"/>
    <property type="match status" value="1"/>
</dbReference>
<dbReference type="SUPFAM" id="SSF49785">
    <property type="entry name" value="Galactose-binding domain-like"/>
    <property type="match status" value="1"/>
</dbReference>
<dbReference type="InterPro" id="IPR008979">
    <property type="entry name" value="Galactose-bd-like_sf"/>
</dbReference>
<dbReference type="PANTHER" id="PTHR35580:SF1">
    <property type="entry name" value="PHYTASE-LIKE DOMAIN-CONTAINING PROTEIN"/>
    <property type="match status" value="1"/>
</dbReference>
<reference evidence="1 2" key="1">
    <citation type="journal article" date="2013" name="Genome Announc.">
        <title>Complete genome sequence of Myxococcus stipitatus strain DSM 14675, a fruiting myxobacterium.</title>
        <authorList>
            <person name="Huntley S."/>
            <person name="Kneip S."/>
            <person name="Treuner-Lange A."/>
            <person name="Sogaard-Andersen L."/>
        </authorList>
    </citation>
    <scope>NUCLEOTIDE SEQUENCE [LARGE SCALE GENOMIC DNA]</scope>
    <source>
        <strain evidence="2">DSM 14675 / JCM 12634 / Mx s8</strain>
    </source>
</reference>
<dbReference type="OrthoDB" id="53254at2"/>
<dbReference type="Pfam" id="PF06739">
    <property type="entry name" value="SBBP"/>
    <property type="match status" value="2"/>
</dbReference>
<dbReference type="InterPro" id="IPR011042">
    <property type="entry name" value="6-blade_b-propeller_TolB-like"/>
</dbReference>
<dbReference type="InterPro" id="IPR010620">
    <property type="entry name" value="SBBP_repeat"/>
</dbReference>
<dbReference type="HOGENOM" id="CLU_446062_0_0_7"/>
<dbReference type="PROSITE" id="PS51257">
    <property type="entry name" value="PROKAR_LIPOPROTEIN"/>
    <property type="match status" value="1"/>
</dbReference>
<gene>
    <name evidence="1" type="ordered locus">MYSTI_04050</name>
</gene>
<organism evidence="1 2">
    <name type="scientific">Myxococcus stipitatus (strain DSM 14675 / JCM 12634 / Mx s8)</name>
    <dbReference type="NCBI Taxonomy" id="1278073"/>
    <lineage>
        <taxon>Bacteria</taxon>
        <taxon>Pseudomonadati</taxon>
        <taxon>Myxococcota</taxon>
        <taxon>Myxococcia</taxon>
        <taxon>Myxococcales</taxon>
        <taxon>Cystobacterineae</taxon>
        <taxon>Myxococcaceae</taxon>
        <taxon>Myxococcus</taxon>
    </lineage>
</organism>
<dbReference type="Gene3D" id="2.120.10.30">
    <property type="entry name" value="TolB, C-terminal domain"/>
    <property type="match status" value="1"/>
</dbReference>
<dbReference type="STRING" id="1278073.MYSTI_04050"/>
<proteinExistence type="predicted"/>
<dbReference type="KEGG" id="msd:MYSTI_04050"/>
<dbReference type="Proteomes" id="UP000011131">
    <property type="component" value="Chromosome"/>
</dbReference>